<accession>A0A0G9HET4</accession>
<reference evidence="2" key="1">
    <citation type="submission" date="2016-09" db="EMBL/GenBank/DDBJ databases">
        <authorList>
            <person name="Lysoe E."/>
        </authorList>
    </citation>
    <scope>NUCLEOTIDE SEQUENCE [LARGE SCALE GENOMIC DNA]</scope>
    <source>
        <strain evidence="2">LJ96T</strain>
    </source>
</reference>
<proteinExistence type="predicted"/>
<keyword evidence="2" id="KW-1185">Reference proteome</keyword>
<name>A0A0G9HET4_9GAMM</name>
<dbReference type="EMBL" id="CP017480">
    <property type="protein sequence ID" value="APG04700.1"/>
    <property type="molecule type" value="Genomic_DNA"/>
</dbReference>
<dbReference type="KEGG" id="lrz:BJI69_12870"/>
<dbReference type="Proteomes" id="UP000182987">
    <property type="component" value="Chromosome"/>
</dbReference>
<dbReference type="PATRIC" id="fig|1440763.5.peg.377"/>
<dbReference type="RefSeq" id="WP_046966377.1">
    <property type="nucleotide sequence ID" value="NZ_CP017480.1"/>
</dbReference>
<organism evidence="1 2">
    <name type="scientific">Luteibacter rhizovicinus DSM 16549</name>
    <dbReference type="NCBI Taxonomy" id="1440763"/>
    <lineage>
        <taxon>Bacteria</taxon>
        <taxon>Pseudomonadati</taxon>
        <taxon>Pseudomonadota</taxon>
        <taxon>Gammaproteobacteria</taxon>
        <taxon>Lysobacterales</taxon>
        <taxon>Rhodanobacteraceae</taxon>
        <taxon>Luteibacter</taxon>
    </lineage>
</organism>
<dbReference type="AlphaFoldDB" id="A0A0G9HET4"/>
<sequence>MRKVKLDYSYEVSCVRHLSDSGASCFSADVVIRDADGKQVTRLVGKRLHSYVEAAEDEAVEEARLEMKKLQAHKPASDGSR</sequence>
<gene>
    <name evidence="1" type="ORF">BJI69_12870</name>
</gene>
<evidence type="ECO:0000313" key="2">
    <source>
        <dbReference type="Proteomes" id="UP000182987"/>
    </source>
</evidence>
<evidence type="ECO:0000313" key="1">
    <source>
        <dbReference type="EMBL" id="APG04700.1"/>
    </source>
</evidence>
<dbReference type="OrthoDB" id="5957754at2"/>
<protein>
    <submittedName>
        <fullName evidence="1">Uncharacterized protein</fullName>
    </submittedName>
</protein>